<dbReference type="eggNOG" id="ENOG502ZSY5">
    <property type="taxonomic scope" value="Bacteria"/>
</dbReference>
<dbReference type="EMBL" id="JRLY01000012">
    <property type="protein sequence ID" value="KGO92083.1"/>
    <property type="molecule type" value="Genomic_DNA"/>
</dbReference>
<comment type="caution">
    <text evidence="1">The sequence shown here is derived from an EMBL/GenBank/DDBJ whole genome shotgun (WGS) entry which is preliminary data.</text>
</comment>
<organism evidence="1 2">
    <name type="scientific">Flavobacterium subsaxonicum WB 4.1-42 = DSM 21790</name>
    <dbReference type="NCBI Taxonomy" id="1121898"/>
    <lineage>
        <taxon>Bacteria</taxon>
        <taxon>Pseudomonadati</taxon>
        <taxon>Bacteroidota</taxon>
        <taxon>Flavobacteriia</taxon>
        <taxon>Flavobacteriales</taxon>
        <taxon>Flavobacteriaceae</taxon>
        <taxon>Flavobacterium</taxon>
    </lineage>
</organism>
<sequence>MQIFEFIKNRYILLTVFSFLLCGCNGQSNSQNKYLKSKSEFNDSLTEHFPNELATYPREIIKDKNISKNNFCFILYEYKANLNKVDSVLNSIRDISIGKYSSKDPCLLIVNRFETIDTYENRKVVEITDSLKVNRDCYKNFYPTPNFINYNSSSKSNGFLDKEFELYVLGAKSGNFWKEYNLKPNPQMPIEWANGYSKGVAVSLDKKTLIYWFIVW</sequence>
<evidence type="ECO:0000313" key="1">
    <source>
        <dbReference type="EMBL" id="KGO92083.1"/>
    </source>
</evidence>
<name>A0A0A2MKS3_9FLAO</name>
<dbReference type="AlphaFoldDB" id="A0A0A2MKS3"/>
<accession>A0A0A2MKS3</accession>
<reference evidence="1 2" key="1">
    <citation type="submission" date="2013-09" db="EMBL/GenBank/DDBJ databases">
        <authorList>
            <person name="Zeng Z."/>
            <person name="Chen C."/>
        </authorList>
    </citation>
    <scope>NUCLEOTIDE SEQUENCE [LARGE SCALE GENOMIC DNA]</scope>
    <source>
        <strain evidence="1 2">WB 4.1-42</strain>
    </source>
</reference>
<dbReference type="STRING" id="1121898.GCA_000422725_03335"/>
<protein>
    <submittedName>
        <fullName evidence="1">Uncharacterized protein</fullName>
    </submittedName>
</protein>
<keyword evidence="2" id="KW-1185">Reference proteome</keyword>
<gene>
    <name evidence="1" type="ORF">Q766_14415</name>
</gene>
<evidence type="ECO:0000313" key="2">
    <source>
        <dbReference type="Proteomes" id="UP000030111"/>
    </source>
</evidence>
<dbReference type="OrthoDB" id="1355305at2"/>
<dbReference type="Proteomes" id="UP000030111">
    <property type="component" value="Unassembled WGS sequence"/>
</dbReference>
<proteinExistence type="predicted"/>